<reference evidence="8 9" key="1">
    <citation type="submission" date="2017-08" db="EMBL/GenBank/DDBJ databases">
        <title>Acidophilic green algal genome provides insights into adaptation to an acidic environment.</title>
        <authorList>
            <person name="Hirooka S."/>
            <person name="Hirose Y."/>
            <person name="Kanesaki Y."/>
            <person name="Higuchi S."/>
            <person name="Fujiwara T."/>
            <person name="Onuma R."/>
            <person name="Era A."/>
            <person name="Ohbayashi R."/>
            <person name="Uzuka A."/>
            <person name="Nozaki H."/>
            <person name="Yoshikawa H."/>
            <person name="Miyagishima S.Y."/>
        </authorList>
    </citation>
    <scope>NUCLEOTIDE SEQUENCE [LARGE SCALE GENOMIC DNA]</scope>
    <source>
        <strain evidence="8 9">NIES-2499</strain>
    </source>
</reference>
<dbReference type="InterPro" id="IPR004827">
    <property type="entry name" value="bZIP"/>
</dbReference>
<dbReference type="InterPro" id="IPR046347">
    <property type="entry name" value="bZIP_sf"/>
</dbReference>
<keyword evidence="9" id="KW-1185">Reference proteome</keyword>
<evidence type="ECO:0000256" key="3">
    <source>
        <dbReference type="ARBA" id="ARBA00023125"/>
    </source>
</evidence>
<evidence type="ECO:0000256" key="5">
    <source>
        <dbReference type="ARBA" id="ARBA00023242"/>
    </source>
</evidence>
<feature type="region of interest" description="Disordered" evidence="6">
    <location>
        <begin position="248"/>
        <end position="275"/>
    </location>
</feature>
<evidence type="ECO:0000313" key="8">
    <source>
        <dbReference type="EMBL" id="GAX72919.1"/>
    </source>
</evidence>
<dbReference type="PANTHER" id="PTHR46408">
    <property type="entry name" value="BASIC LEUCINE ZIPPER 63"/>
    <property type="match status" value="1"/>
</dbReference>
<dbReference type="Pfam" id="PF00170">
    <property type="entry name" value="bZIP_1"/>
    <property type="match status" value="1"/>
</dbReference>
<feature type="region of interest" description="Disordered" evidence="6">
    <location>
        <begin position="287"/>
        <end position="321"/>
    </location>
</feature>
<dbReference type="STRING" id="1157962.A0A250WQF2"/>
<dbReference type="Proteomes" id="UP000232323">
    <property type="component" value="Unassembled WGS sequence"/>
</dbReference>
<keyword evidence="4" id="KW-0804">Transcription</keyword>
<sequence>MNGGTAGMGERIFSVDDLVGGIWRLGQAAGGFQRTDSEAAFQEFLKRIPSATNLTTATTQLDQTTNMQSQNFQASSNMPASAEVHQQSGMGVGIQRIPSMDFLKQLSAMQQIGGHHAVKLEAPQPPPGMQQYGDLSLLNAGGMQAISGLPGIIGPTFNSNAAAALQLNQMSRYTAVAATSNGRSVHTSDPDSSNDNDRDHYDRNDPRKAKRMLSNRESARRSRRRKQEHLGKLEMEISSLLEEKKAWTTQATSLERRSCSSEDENKRLREENERLKDELLFLRSELKEKNAHERKGGRFLKDKVSPESCNKKGKLEDPPKE</sequence>
<evidence type="ECO:0000259" key="7">
    <source>
        <dbReference type="PROSITE" id="PS50217"/>
    </source>
</evidence>
<dbReference type="SUPFAM" id="SSF57959">
    <property type="entry name" value="Leucine zipper domain"/>
    <property type="match status" value="1"/>
</dbReference>
<comment type="subcellular location">
    <subcellularLocation>
        <location evidence="1">Nucleus</location>
    </subcellularLocation>
</comment>
<dbReference type="GO" id="GO:0003700">
    <property type="term" value="F:DNA-binding transcription factor activity"/>
    <property type="evidence" value="ECO:0007669"/>
    <property type="project" value="InterPro"/>
</dbReference>
<dbReference type="GO" id="GO:0003677">
    <property type="term" value="F:DNA binding"/>
    <property type="evidence" value="ECO:0007669"/>
    <property type="project" value="UniProtKB-KW"/>
</dbReference>
<dbReference type="EMBL" id="BEGY01000001">
    <property type="protein sequence ID" value="GAX72919.1"/>
    <property type="molecule type" value="Genomic_DNA"/>
</dbReference>
<evidence type="ECO:0000313" key="9">
    <source>
        <dbReference type="Proteomes" id="UP000232323"/>
    </source>
</evidence>
<organism evidence="8 9">
    <name type="scientific">Chlamydomonas eustigma</name>
    <dbReference type="NCBI Taxonomy" id="1157962"/>
    <lineage>
        <taxon>Eukaryota</taxon>
        <taxon>Viridiplantae</taxon>
        <taxon>Chlorophyta</taxon>
        <taxon>core chlorophytes</taxon>
        <taxon>Chlorophyceae</taxon>
        <taxon>CS clade</taxon>
        <taxon>Chlamydomonadales</taxon>
        <taxon>Chlamydomonadaceae</taxon>
        <taxon>Chlamydomonas</taxon>
    </lineage>
</organism>
<dbReference type="PANTHER" id="PTHR46408:SF10">
    <property type="entry name" value="BASIC LEUCINE ZIPPER 63"/>
    <property type="match status" value="1"/>
</dbReference>
<name>A0A250WQF2_9CHLO</name>
<dbReference type="GO" id="GO:0005634">
    <property type="term" value="C:nucleus"/>
    <property type="evidence" value="ECO:0007669"/>
    <property type="project" value="UniProtKB-SubCell"/>
</dbReference>
<dbReference type="SMART" id="SM00338">
    <property type="entry name" value="BRLZ"/>
    <property type="match status" value="1"/>
</dbReference>
<feature type="domain" description="BZIP" evidence="7">
    <location>
        <begin position="205"/>
        <end position="257"/>
    </location>
</feature>
<gene>
    <name evidence="8" type="ORF">CEUSTIGMA_g374.t1</name>
</gene>
<feature type="compositionally biased region" description="Basic and acidic residues" evidence="6">
    <location>
        <begin position="195"/>
        <end position="207"/>
    </location>
</feature>
<evidence type="ECO:0000256" key="4">
    <source>
        <dbReference type="ARBA" id="ARBA00023163"/>
    </source>
</evidence>
<proteinExistence type="predicted"/>
<evidence type="ECO:0000256" key="6">
    <source>
        <dbReference type="SAM" id="MobiDB-lite"/>
    </source>
</evidence>
<keyword evidence="3" id="KW-0238">DNA-binding</keyword>
<dbReference type="FunFam" id="1.20.5.170:FF:000020">
    <property type="entry name" value="BZIP transcription factor"/>
    <property type="match status" value="1"/>
</dbReference>
<feature type="region of interest" description="Disordered" evidence="6">
    <location>
        <begin position="178"/>
        <end position="231"/>
    </location>
</feature>
<dbReference type="PROSITE" id="PS50217">
    <property type="entry name" value="BZIP"/>
    <property type="match status" value="1"/>
</dbReference>
<dbReference type="PROSITE" id="PS00036">
    <property type="entry name" value="BZIP_BASIC"/>
    <property type="match status" value="1"/>
</dbReference>
<feature type="compositionally biased region" description="Polar residues" evidence="6">
    <location>
        <begin position="178"/>
        <end position="187"/>
    </location>
</feature>
<dbReference type="Gene3D" id="1.20.5.170">
    <property type="match status" value="1"/>
</dbReference>
<dbReference type="AlphaFoldDB" id="A0A250WQF2"/>
<dbReference type="OrthoDB" id="551672at2759"/>
<comment type="caution">
    <text evidence="8">The sequence shown here is derived from an EMBL/GenBank/DDBJ whole genome shotgun (WGS) entry which is preliminary data.</text>
</comment>
<evidence type="ECO:0000256" key="1">
    <source>
        <dbReference type="ARBA" id="ARBA00004123"/>
    </source>
</evidence>
<feature type="compositionally biased region" description="Basic and acidic residues" evidence="6">
    <location>
        <begin position="254"/>
        <end position="275"/>
    </location>
</feature>
<keyword evidence="2" id="KW-0805">Transcription regulation</keyword>
<evidence type="ECO:0000256" key="2">
    <source>
        <dbReference type="ARBA" id="ARBA00023015"/>
    </source>
</evidence>
<protein>
    <recommendedName>
        <fullName evidence="7">BZIP domain-containing protein</fullName>
    </recommendedName>
</protein>
<accession>A0A250WQF2</accession>
<keyword evidence="5" id="KW-0539">Nucleus</keyword>